<evidence type="ECO:0000256" key="5">
    <source>
        <dbReference type="ARBA" id="ARBA00022679"/>
    </source>
</evidence>
<name>A0A4R1KF11_9BACT</name>
<dbReference type="InterPro" id="IPR003661">
    <property type="entry name" value="HisK_dim/P_dom"/>
</dbReference>
<dbReference type="CDD" id="cd00082">
    <property type="entry name" value="HisKA"/>
    <property type="match status" value="1"/>
</dbReference>
<keyword evidence="9" id="KW-0067">ATP-binding</keyword>
<comment type="subcellular location">
    <subcellularLocation>
        <location evidence="2">Membrane</location>
        <topology evidence="2">Multi-pass membrane protein</topology>
    </subcellularLocation>
</comment>
<dbReference type="PROSITE" id="PS50109">
    <property type="entry name" value="HIS_KIN"/>
    <property type="match status" value="1"/>
</dbReference>
<dbReference type="CDD" id="cd00130">
    <property type="entry name" value="PAS"/>
    <property type="match status" value="2"/>
</dbReference>
<evidence type="ECO:0000256" key="2">
    <source>
        <dbReference type="ARBA" id="ARBA00004141"/>
    </source>
</evidence>
<dbReference type="Pfam" id="PF00989">
    <property type="entry name" value="PAS"/>
    <property type="match status" value="1"/>
</dbReference>
<keyword evidence="8" id="KW-0418">Kinase</keyword>
<dbReference type="InterPro" id="IPR004358">
    <property type="entry name" value="Sig_transdc_His_kin-like_C"/>
</dbReference>
<dbReference type="PROSITE" id="PS50112">
    <property type="entry name" value="PAS"/>
    <property type="match status" value="2"/>
</dbReference>
<evidence type="ECO:0000256" key="6">
    <source>
        <dbReference type="ARBA" id="ARBA00022692"/>
    </source>
</evidence>
<evidence type="ECO:0000256" key="3">
    <source>
        <dbReference type="ARBA" id="ARBA00012438"/>
    </source>
</evidence>
<dbReference type="GO" id="GO:0016020">
    <property type="term" value="C:membrane"/>
    <property type="evidence" value="ECO:0007669"/>
    <property type="project" value="UniProtKB-SubCell"/>
</dbReference>
<keyword evidence="19" id="KW-1185">Reference proteome</keyword>
<dbReference type="PANTHER" id="PTHR42878:SF7">
    <property type="entry name" value="SENSOR HISTIDINE KINASE GLRK"/>
    <property type="match status" value="1"/>
</dbReference>
<dbReference type="InterPro" id="IPR000014">
    <property type="entry name" value="PAS"/>
</dbReference>
<dbReference type="PRINTS" id="PR00344">
    <property type="entry name" value="BCTRLSENSOR"/>
</dbReference>
<feature type="domain" description="PAS" evidence="16">
    <location>
        <begin position="482"/>
        <end position="555"/>
    </location>
</feature>
<evidence type="ECO:0000259" key="17">
    <source>
        <dbReference type="PROSITE" id="PS50113"/>
    </source>
</evidence>
<keyword evidence="6 14" id="KW-0812">Transmembrane</keyword>
<proteinExistence type="predicted"/>
<feature type="coiled-coil region" evidence="13">
    <location>
        <begin position="604"/>
        <end position="638"/>
    </location>
</feature>
<dbReference type="InterPro" id="IPR005467">
    <property type="entry name" value="His_kinase_dom"/>
</dbReference>
<dbReference type="Proteomes" id="UP000294614">
    <property type="component" value="Unassembled WGS sequence"/>
</dbReference>
<organism evidence="18 19">
    <name type="scientific">Seleniivibrio woodruffii</name>
    <dbReference type="NCBI Taxonomy" id="1078050"/>
    <lineage>
        <taxon>Bacteria</taxon>
        <taxon>Pseudomonadati</taxon>
        <taxon>Deferribacterota</taxon>
        <taxon>Deferribacteres</taxon>
        <taxon>Deferribacterales</taxon>
        <taxon>Geovibrionaceae</taxon>
        <taxon>Seleniivibrio</taxon>
    </lineage>
</organism>
<dbReference type="AlphaFoldDB" id="A0A4R1KF11"/>
<feature type="domain" description="PAC" evidence="17">
    <location>
        <begin position="557"/>
        <end position="609"/>
    </location>
</feature>
<evidence type="ECO:0000256" key="8">
    <source>
        <dbReference type="ARBA" id="ARBA00022777"/>
    </source>
</evidence>
<dbReference type="EMBL" id="SMGG01000003">
    <property type="protein sequence ID" value="TCK61879.1"/>
    <property type="molecule type" value="Genomic_DNA"/>
</dbReference>
<dbReference type="EC" id="2.7.13.3" evidence="3"/>
<evidence type="ECO:0000256" key="10">
    <source>
        <dbReference type="ARBA" id="ARBA00022989"/>
    </source>
</evidence>
<evidence type="ECO:0000256" key="9">
    <source>
        <dbReference type="ARBA" id="ARBA00022840"/>
    </source>
</evidence>
<dbReference type="SMART" id="SM00387">
    <property type="entry name" value="HATPase_c"/>
    <property type="match status" value="1"/>
</dbReference>
<keyword evidence="7" id="KW-0547">Nucleotide-binding</keyword>
<dbReference type="GO" id="GO:0030295">
    <property type="term" value="F:protein kinase activator activity"/>
    <property type="evidence" value="ECO:0007669"/>
    <property type="project" value="TreeGrafter"/>
</dbReference>
<dbReference type="SUPFAM" id="SSF55874">
    <property type="entry name" value="ATPase domain of HSP90 chaperone/DNA topoisomerase II/histidine kinase"/>
    <property type="match status" value="1"/>
</dbReference>
<comment type="catalytic activity">
    <reaction evidence="1">
        <text>ATP + protein L-histidine = ADP + protein N-phospho-L-histidine.</text>
        <dbReference type="EC" id="2.7.13.3"/>
    </reaction>
</comment>
<evidence type="ECO:0000256" key="11">
    <source>
        <dbReference type="ARBA" id="ARBA00023012"/>
    </source>
</evidence>
<dbReference type="Gene3D" id="3.30.450.20">
    <property type="entry name" value="PAS domain"/>
    <property type="match status" value="2"/>
</dbReference>
<dbReference type="Gene3D" id="3.30.565.10">
    <property type="entry name" value="Histidine kinase-like ATPase, C-terminal domain"/>
    <property type="match status" value="1"/>
</dbReference>
<accession>A0A4R1KF11</accession>
<dbReference type="Pfam" id="PF02518">
    <property type="entry name" value="HATPase_c"/>
    <property type="match status" value="1"/>
</dbReference>
<dbReference type="PANTHER" id="PTHR42878">
    <property type="entry name" value="TWO-COMPONENT HISTIDINE KINASE"/>
    <property type="match status" value="1"/>
</dbReference>
<dbReference type="InterPro" id="IPR003594">
    <property type="entry name" value="HATPase_dom"/>
</dbReference>
<dbReference type="GO" id="GO:0000155">
    <property type="term" value="F:phosphorelay sensor kinase activity"/>
    <property type="evidence" value="ECO:0007669"/>
    <property type="project" value="InterPro"/>
</dbReference>
<dbReference type="InterPro" id="IPR001610">
    <property type="entry name" value="PAC"/>
</dbReference>
<keyword evidence="12 14" id="KW-0472">Membrane</keyword>
<dbReference type="InterPro" id="IPR013767">
    <property type="entry name" value="PAS_fold"/>
</dbReference>
<protein>
    <recommendedName>
        <fullName evidence="3">histidine kinase</fullName>
        <ecNumber evidence="3">2.7.13.3</ecNumber>
    </recommendedName>
</protein>
<dbReference type="InterPro" id="IPR050351">
    <property type="entry name" value="BphY/WalK/GraS-like"/>
</dbReference>
<dbReference type="GO" id="GO:0007234">
    <property type="term" value="P:osmosensory signaling via phosphorelay pathway"/>
    <property type="evidence" value="ECO:0007669"/>
    <property type="project" value="TreeGrafter"/>
</dbReference>
<dbReference type="InterPro" id="IPR000700">
    <property type="entry name" value="PAS-assoc_C"/>
</dbReference>
<evidence type="ECO:0000256" key="1">
    <source>
        <dbReference type="ARBA" id="ARBA00000085"/>
    </source>
</evidence>
<dbReference type="Pfam" id="PF13426">
    <property type="entry name" value="PAS_9"/>
    <property type="match status" value="1"/>
</dbReference>
<reference evidence="18 19" key="1">
    <citation type="submission" date="2019-03" db="EMBL/GenBank/DDBJ databases">
        <title>Genomic Encyclopedia of Type Strains, Phase IV (KMG-IV): sequencing the most valuable type-strain genomes for metagenomic binning, comparative biology and taxonomic classification.</title>
        <authorList>
            <person name="Goeker M."/>
        </authorList>
    </citation>
    <scope>NUCLEOTIDE SEQUENCE [LARGE SCALE GENOMIC DNA]</scope>
    <source>
        <strain evidence="18 19">DSM 24984</strain>
    </source>
</reference>
<dbReference type="OrthoDB" id="9772100at2"/>
<sequence length="892" mass="100753">MKPNKSLSRLFLVSFSLFLLLPLAAVVVIFLLNSYSSQEDSVSNRLNVIASSLTDRISSKLENPYKFLETVAEMTQEYGHEEPQMNSMLISGIKSFQIFEAIYILDSKGRILLFDSAYYKSYNKNDFIGIPLPEIATGTIADTKWSRAAISPLSNNMVVRAVVPFDGGYIVGDIGTDFISEMLAESVPDTNTVISITAPDGKIIASSIRSVTGSLANHPLLRHTGSFDPMMLKYKYMNEDRVGTIKTLKTPGWFLLYEQTAASAFVYFTQILTMNILSVVVLLAFSVFILFFIRAKLIVPMRLLTERSEMISQGMFIQFKDSEKGVFKELRTLYDSFEKMMITIDRREKELRDKEEYLRSVFDSTTTTGILIISMDDEPIIMDANVGTQIIFGYKLSELLGLPTAALIKELGNELSEMCKESRRTDVMVTKQLEMVKKNGLNFPVLCSVYPLFGSNGHIQGFICVCIDITEITRVQSELESEKERLDVTLRSIGEGVVAADKFGRITLVNSSAENILGQKYRFILGHNINEVLQVYDYETGKSLTERITDLSPKSNRTFRANMVTKDAGVITVFITSSAMTNNRGEIIGSVYVFRDITDRMKMEQELISRKKMLEDINKSLEKRVQEETEKRRKNEQMLFEQAKFAAMGQMISAIAHQWRQPLNALALYVQDIEDAHDSGEVDRNYLVSFASNAMRLIDHMSSTIDDFRNFFHSANSTEKVDVPSVILESLSLVTTQMRSQMINYKVQIKSGDKEQIYENRIPEDYTPINDITLNIFSSELKQVLLNIFQNAKDAIIDHRKSTGEKVGNLIITVTYKSDRLKIDIENDGGNIPEDTLSRIFDPYFTTKPEGEGTGIGLYMSKIIIEDHMDGLLVAQNTKTGALFSITLTYNN</sequence>
<dbReference type="Gene3D" id="1.10.287.130">
    <property type="match status" value="1"/>
</dbReference>
<dbReference type="InterPro" id="IPR035965">
    <property type="entry name" value="PAS-like_dom_sf"/>
</dbReference>
<dbReference type="GO" id="GO:0006355">
    <property type="term" value="P:regulation of DNA-templated transcription"/>
    <property type="evidence" value="ECO:0007669"/>
    <property type="project" value="InterPro"/>
</dbReference>
<evidence type="ECO:0000256" key="13">
    <source>
        <dbReference type="SAM" id="Coils"/>
    </source>
</evidence>
<evidence type="ECO:0000256" key="14">
    <source>
        <dbReference type="SAM" id="Phobius"/>
    </source>
</evidence>
<feature type="domain" description="PAS" evidence="16">
    <location>
        <begin position="354"/>
        <end position="401"/>
    </location>
</feature>
<dbReference type="GO" id="GO:0005524">
    <property type="term" value="F:ATP binding"/>
    <property type="evidence" value="ECO:0007669"/>
    <property type="project" value="UniProtKB-KW"/>
</dbReference>
<dbReference type="InterPro" id="IPR036890">
    <property type="entry name" value="HATPase_C_sf"/>
</dbReference>
<dbReference type="RefSeq" id="WP_132871522.1">
    <property type="nucleotide sequence ID" value="NZ_JAJUHT010000002.1"/>
</dbReference>
<keyword evidence="5" id="KW-0808">Transferase</keyword>
<evidence type="ECO:0000256" key="4">
    <source>
        <dbReference type="ARBA" id="ARBA00022553"/>
    </source>
</evidence>
<dbReference type="InterPro" id="IPR036097">
    <property type="entry name" value="HisK_dim/P_sf"/>
</dbReference>
<dbReference type="SUPFAM" id="SSF47384">
    <property type="entry name" value="Homodimeric domain of signal transducing histidine kinase"/>
    <property type="match status" value="1"/>
</dbReference>
<evidence type="ECO:0000313" key="18">
    <source>
        <dbReference type="EMBL" id="TCK61879.1"/>
    </source>
</evidence>
<keyword evidence="4" id="KW-0597">Phosphoprotein</keyword>
<dbReference type="GO" id="GO:0000156">
    <property type="term" value="F:phosphorelay response regulator activity"/>
    <property type="evidence" value="ECO:0007669"/>
    <property type="project" value="TreeGrafter"/>
</dbReference>
<dbReference type="Gene3D" id="6.10.340.10">
    <property type="match status" value="1"/>
</dbReference>
<dbReference type="SUPFAM" id="SSF55785">
    <property type="entry name" value="PYP-like sensor domain (PAS domain)"/>
    <property type="match status" value="2"/>
</dbReference>
<comment type="caution">
    <text evidence="18">The sequence shown here is derived from an EMBL/GenBank/DDBJ whole genome shotgun (WGS) entry which is preliminary data.</text>
</comment>
<evidence type="ECO:0000259" key="15">
    <source>
        <dbReference type="PROSITE" id="PS50109"/>
    </source>
</evidence>
<keyword evidence="13" id="KW-0175">Coiled coil</keyword>
<evidence type="ECO:0000313" key="19">
    <source>
        <dbReference type="Proteomes" id="UP000294614"/>
    </source>
</evidence>
<evidence type="ECO:0000259" key="16">
    <source>
        <dbReference type="PROSITE" id="PS50112"/>
    </source>
</evidence>
<evidence type="ECO:0000256" key="12">
    <source>
        <dbReference type="ARBA" id="ARBA00023136"/>
    </source>
</evidence>
<dbReference type="SMART" id="SM00091">
    <property type="entry name" value="PAS"/>
    <property type="match status" value="2"/>
</dbReference>
<gene>
    <name evidence="18" type="ORF">C8D98_0385</name>
</gene>
<feature type="domain" description="Histidine kinase" evidence="15">
    <location>
        <begin position="654"/>
        <end position="892"/>
    </location>
</feature>
<dbReference type="CDD" id="cd18773">
    <property type="entry name" value="PDC1_HK_sensor"/>
    <property type="match status" value="1"/>
</dbReference>
<dbReference type="NCBIfam" id="TIGR00229">
    <property type="entry name" value="sensory_box"/>
    <property type="match status" value="2"/>
</dbReference>
<keyword evidence="11" id="KW-0902">Two-component regulatory system</keyword>
<feature type="domain" description="PAC" evidence="17">
    <location>
        <begin position="429"/>
        <end position="481"/>
    </location>
</feature>
<evidence type="ECO:0000256" key="7">
    <source>
        <dbReference type="ARBA" id="ARBA00022741"/>
    </source>
</evidence>
<keyword evidence="10 14" id="KW-1133">Transmembrane helix</keyword>
<dbReference type="SMART" id="SM00086">
    <property type="entry name" value="PAC"/>
    <property type="match status" value="2"/>
</dbReference>
<feature type="transmembrane region" description="Helical" evidence="14">
    <location>
        <begin position="265"/>
        <end position="293"/>
    </location>
</feature>
<dbReference type="PROSITE" id="PS50113">
    <property type="entry name" value="PAC"/>
    <property type="match status" value="2"/>
</dbReference>